<feature type="compositionally biased region" description="Polar residues" evidence="1">
    <location>
        <begin position="112"/>
        <end position="121"/>
    </location>
</feature>
<comment type="caution">
    <text evidence="2">The sequence shown here is derived from an EMBL/GenBank/DDBJ whole genome shotgun (WGS) entry which is preliminary data.</text>
</comment>
<sequence length="188" mass="20003">MSVKSAGGDLGSSNEAVKAAEALKREAEERREVIDAEDADDEMSAEAMPRRRKISERNSEGVRADVRQDDAPVAAPSCQSIATAGGNRAVELLISLCEGVRKYNAPAPAAVTASQSSSGTGVISGEAGVSNSSATIPPPNGDNRRSLVVVVEGRRLSELNGAFEIRANRRDVLPRYRKKGRWRGKNSK</sequence>
<proteinExistence type="predicted"/>
<name>A0ABD3NY09_9STRA</name>
<dbReference type="Proteomes" id="UP001530315">
    <property type="component" value="Unassembled WGS sequence"/>
</dbReference>
<feature type="compositionally biased region" description="Acidic residues" evidence="1">
    <location>
        <begin position="35"/>
        <end position="44"/>
    </location>
</feature>
<feature type="compositionally biased region" description="Basic and acidic residues" evidence="1">
    <location>
        <begin position="21"/>
        <end position="34"/>
    </location>
</feature>
<feature type="compositionally biased region" description="Basic and acidic residues" evidence="1">
    <location>
        <begin position="55"/>
        <end position="70"/>
    </location>
</feature>
<keyword evidence="3" id="KW-1185">Reference proteome</keyword>
<evidence type="ECO:0000313" key="3">
    <source>
        <dbReference type="Proteomes" id="UP001530315"/>
    </source>
</evidence>
<feature type="region of interest" description="Disordered" evidence="1">
    <location>
        <begin position="109"/>
        <end position="144"/>
    </location>
</feature>
<reference evidence="2 3" key="1">
    <citation type="submission" date="2024-10" db="EMBL/GenBank/DDBJ databases">
        <title>Updated reference genomes for cyclostephanoid diatoms.</title>
        <authorList>
            <person name="Roberts W.R."/>
            <person name="Alverson A.J."/>
        </authorList>
    </citation>
    <scope>NUCLEOTIDE SEQUENCE [LARGE SCALE GENOMIC DNA]</scope>
    <source>
        <strain evidence="2 3">AJA276-08</strain>
    </source>
</reference>
<accession>A0ABD3NY09</accession>
<evidence type="ECO:0000313" key="2">
    <source>
        <dbReference type="EMBL" id="KAL3779856.1"/>
    </source>
</evidence>
<protein>
    <submittedName>
        <fullName evidence="2">Uncharacterized protein</fullName>
    </submittedName>
</protein>
<dbReference type="EMBL" id="JALLAZ020001143">
    <property type="protein sequence ID" value="KAL3779856.1"/>
    <property type="molecule type" value="Genomic_DNA"/>
</dbReference>
<dbReference type="AlphaFoldDB" id="A0ABD3NY09"/>
<gene>
    <name evidence="2" type="ORF">ACHAW5_000617</name>
</gene>
<feature type="region of interest" description="Disordered" evidence="1">
    <location>
        <begin position="1"/>
        <end position="79"/>
    </location>
</feature>
<evidence type="ECO:0000256" key="1">
    <source>
        <dbReference type="SAM" id="MobiDB-lite"/>
    </source>
</evidence>
<organism evidence="2 3">
    <name type="scientific">Stephanodiscus triporus</name>
    <dbReference type="NCBI Taxonomy" id="2934178"/>
    <lineage>
        <taxon>Eukaryota</taxon>
        <taxon>Sar</taxon>
        <taxon>Stramenopiles</taxon>
        <taxon>Ochrophyta</taxon>
        <taxon>Bacillariophyta</taxon>
        <taxon>Coscinodiscophyceae</taxon>
        <taxon>Thalassiosirophycidae</taxon>
        <taxon>Stephanodiscales</taxon>
        <taxon>Stephanodiscaceae</taxon>
        <taxon>Stephanodiscus</taxon>
    </lineage>
</organism>